<name>A0A194V815_CYTMA</name>
<evidence type="ECO:0000256" key="1">
    <source>
        <dbReference type="SAM" id="MobiDB-lite"/>
    </source>
</evidence>
<proteinExistence type="predicted"/>
<reference evidence="3" key="1">
    <citation type="submission" date="2014-12" db="EMBL/GenBank/DDBJ databases">
        <title>Genome Sequence of Valsa Canker Pathogens Uncovers a Specific Adaption of Colonization on Woody Bark.</title>
        <authorList>
            <person name="Yin Z."/>
            <person name="Liu H."/>
            <person name="Gao X."/>
            <person name="Li Z."/>
            <person name="Song N."/>
            <person name="Ke X."/>
            <person name="Dai Q."/>
            <person name="Wu Y."/>
            <person name="Sun Y."/>
            <person name="Xu J.-R."/>
            <person name="Kang Z.K."/>
            <person name="Wang L."/>
            <person name="Huang L."/>
        </authorList>
    </citation>
    <scope>NUCLEOTIDE SEQUENCE [LARGE SCALE GENOMIC DNA]</scope>
    <source>
        <strain evidence="3">SXYL134</strain>
    </source>
</reference>
<dbReference type="Proteomes" id="UP000078576">
    <property type="component" value="Unassembled WGS sequence"/>
</dbReference>
<evidence type="ECO:0000313" key="2">
    <source>
        <dbReference type="EMBL" id="KUI59961.1"/>
    </source>
</evidence>
<dbReference type="OrthoDB" id="10631676at2759"/>
<dbReference type="EMBL" id="KN714740">
    <property type="protein sequence ID" value="KUI59961.1"/>
    <property type="molecule type" value="Genomic_DNA"/>
</dbReference>
<organism evidence="2 3">
    <name type="scientific">Cytospora mali</name>
    <name type="common">Apple Valsa canker fungus</name>
    <name type="synonym">Valsa mali</name>
    <dbReference type="NCBI Taxonomy" id="578113"/>
    <lineage>
        <taxon>Eukaryota</taxon>
        <taxon>Fungi</taxon>
        <taxon>Dikarya</taxon>
        <taxon>Ascomycota</taxon>
        <taxon>Pezizomycotina</taxon>
        <taxon>Sordariomycetes</taxon>
        <taxon>Sordariomycetidae</taxon>
        <taxon>Diaporthales</taxon>
        <taxon>Cytosporaceae</taxon>
        <taxon>Cytospora</taxon>
    </lineage>
</organism>
<keyword evidence="3" id="KW-1185">Reference proteome</keyword>
<gene>
    <name evidence="2" type="ORF">VP1G_07187</name>
</gene>
<protein>
    <submittedName>
        <fullName evidence="2">Uncharacterized protein</fullName>
    </submittedName>
</protein>
<evidence type="ECO:0000313" key="3">
    <source>
        <dbReference type="Proteomes" id="UP000078576"/>
    </source>
</evidence>
<feature type="region of interest" description="Disordered" evidence="1">
    <location>
        <begin position="213"/>
        <end position="297"/>
    </location>
</feature>
<sequence length="399" mass="44992">MVPYSRITAFAIQPDDPGEYRVALAEGLRRALGFAPRDISMDDFLKLLETPVEKVDLDARILEKTLGMLHRLAMDFLRMRQDNPEYGKAAKRALQLRVSNLKDINYWNCFAASLFQSVTWLNEHADFIDSATTPPLDWVDDAHIMDCELDDLDKVPEYELTDHLKMNFATSGTGRRCIIFSYQMPPNYSAQRSTPETKFPLMTLPRPKFEEELARRAAKNRAQYEEEEAEEASTRRNDNYSSVGSHNDSGNVDHATSDDLNAAQSTTTAAPDWPIPSVENNEAPGCQMDHSGYEAESSNFRITPPRFIPQAPIHKRHHKGVALAEEGCIGSEQVVGEDVQDGAEDHQRESTYDAETLIGGSANPQLKQAYGIVSKILDDEYEKYQINMMAEVKILQAER</sequence>
<feature type="compositionally biased region" description="Polar residues" evidence="1">
    <location>
        <begin position="258"/>
        <end position="269"/>
    </location>
</feature>
<accession>A0A194V815</accession>
<dbReference type="AlphaFoldDB" id="A0A194V815"/>
<feature type="compositionally biased region" description="Polar residues" evidence="1">
    <location>
        <begin position="239"/>
        <end position="250"/>
    </location>
</feature>